<accession>A0A1J4L0I5</accession>
<dbReference type="NCBIfam" id="NF038065">
    <property type="entry name" value="Pr6Pr"/>
    <property type="match status" value="1"/>
</dbReference>
<comment type="caution">
    <text evidence="2">The sequence shown here is derived from an EMBL/GenBank/DDBJ whole genome shotgun (WGS) entry which is preliminary data.</text>
</comment>
<keyword evidence="1" id="KW-1133">Transmembrane helix</keyword>
<feature type="transmembrane region" description="Helical" evidence="1">
    <location>
        <begin position="42"/>
        <end position="66"/>
    </location>
</feature>
<feature type="transmembrane region" description="Helical" evidence="1">
    <location>
        <begin position="118"/>
        <end position="139"/>
    </location>
</feature>
<dbReference type="Proteomes" id="UP000179807">
    <property type="component" value="Unassembled WGS sequence"/>
</dbReference>
<protein>
    <recommendedName>
        <fullName evidence="4">Integral membrane protein</fullName>
    </recommendedName>
</protein>
<sequence length="235" mass="27724">MQNRILALIYRILALAQMVICLYVNMGFYYEGKLNTHSLLFFTILSNVYVTLHFLALVIMTIVDLFKRGIRGYTTTHRFIRGSMNICITLTHLVYHWILVPDCRRRNLRVSPYFEIQSYPDLSAHYYSCLVALIDYFLFTPKNTYTLLEPIKWLGPVFVYAVFVMVRPYVSDTKVTELSRYPYFFVDVDMFGYPKVFAMMFGIFVLLTMLGYVFVAIDRVSFRNGKLTWEKVKKD</sequence>
<feature type="transmembrane region" description="Helical" evidence="1">
    <location>
        <begin position="12"/>
        <end position="30"/>
    </location>
</feature>
<keyword evidence="1" id="KW-0812">Transmembrane</keyword>
<evidence type="ECO:0000256" key="1">
    <source>
        <dbReference type="SAM" id="Phobius"/>
    </source>
</evidence>
<gene>
    <name evidence="2" type="ORF">TRFO_12721</name>
</gene>
<keyword evidence="1" id="KW-0472">Membrane</keyword>
<evidence type="ECO:0000313" key="3">
    <source>
        <dbReference type="Proteomes" id="UP000179807"/>
    </source>
</evidence>
<dbReference type="VEuPathDB" id="TrichDB:TRFO_12721"/>
<dbReference type="EMBL" id="MLAK01000046">
    <property type="protein sequence ID" value="OHT17025.1"/>
    <property type="molecule type" value="Genomic_DNA"/>
</dbReference>
<feature type="transmembrane region" description="Helical" evidence="1">
    <location>
        <begin position="78"/>
        <end position="98"/>
    </location>
</feature>
<feature type="transmembrane region" description="Helical" evidence="1">
    <location>
        <begin position="151"/>
        <end position="170"/>
    </location>
</feature>
<organism evidence="2 3">
    <name type="scientific">Tritrichomonas foetus</name>
    <dbReference type="NCBI Taxonomy" id="1144522"/>
    <lineage>
        <taxon>Eukaryota</taxon>
        <taxon>Metamonada</taxon>
        <taxon>Parabasalia</taxon>
        <taxon>Tritrichomonadida</taxon>
        <taxon>Tritrichomonadidae</taxon>
        <taxon>Tritrichomonas</taxon>
    </lineage>
</organism>
<evidence type="ECO:0008006" key="4">
    <source>
        <dbReference type="Google" id="ProtNLM"/>
    </source>
</evidence>
<name>A0A1J4L0I5_9EUKA</name>
<reference evidence="2" key="1">
    <citation type="submission" date="2016-10" db="EMBL/GenBank/DDBJ databases">
        <authorList>
            <person name="Benchimol M."/>
            <person name="Almeida L.G."/>
            <person name="Vasconcelos A.T."/>
            <person name="Perreira-Neves A."/>
            <person name="Rosa I.A."/>
            <person name="Tasca T."/>
            <person name="Bogo M.R."/>
            <person name="de Souza W."/>
        </authorList>
    </citation>
    <scope>NUCLEOTIDE SEQUENCE [LARGE SCALE GENOMIC DNA]</scope>
    <source>
        <strain evidence="2">K</strain>
    </source>
</reference>
<proteinExistence type="predicted"/>
<evidence type="ECO:0000313" key="2">
    <source>
        <dbReference type="EMBL" id="OHT17025.1"/>
    </source>
</evidence>
<dbReference type="InterPro" id="IPR049713">
    <property type="entry name" value="Pr6Pr-like"/>
</dbReference>
<dbReference type="RefSeq" id="XP_068370161.1">
    <property type="nucleotide sequence ID" value="XM_068496812.1"/>
</dbReference>
<feature type="transmembrane region" description="Helical" evidence="1">
    <location>
        <begin position="196"/>
        <end position="217"/>
    </location>
</feature>
<keyword evidence="3" id="KW-1185">Reference proteome</keyword>
<dbReference type="AlphaFoldDB" id="A0A1J4L0I5"/>
<dbReference type="GeneID" id="94831516"/>